<comment type="similarity">
    <text evidence="11">Belongs to the helicase family. PriA subfamily.</text>
</comment>
<comment type="caution">
    <text evidence="14">The sequence shown here is derived from an EMBL/GenBank/DDBJ whole genome shotgun (WGS) entry which is preliminary data.</text>
</comment>
<dbReference type="InterPro" id="IPR042115">
    <property type="entry name" value="PriA_3primeBD_sf"/>
</dbReference>
<name>A0ABS8HQZ5_9FIRM</name>
<dbReference type="Proteomes" id="UP001165492">
    <property type="component" value="Unassembled WGS sequence"/>
</dbReference>
<organism evidence="14 15">
    <name type="scientific">Pelosinus baikalensis</name>
    <dbReference type="NCBI Taxonomy" id="2892015"/>
    <lineage>
        <taxon>Bacteria</taxon>
        <taxon>Bacillati</taxon>
        <taxon>Bacillota</taxon>
        <taxon>Negativicutes</taxon>
        <taxon>Selenomonadales</taxon>
        <taxon>Sporomusaceae</taxon>
        <taxon>Pelosinus</taxon>
    </lineage>
</organism>
<dbReference type="GO" id="GO:0016787">
    <property type="term" value="F:hydrolase activity"/>
    <property type="evidence" value="ECO:0007669"/>
    <property type="project" value="UniProtKB-KW"/>
</dbReference>
<feature type="binding site" evidence="11">
    <location>
        <position position="523"/>
    </location>
    <ligand>
        <name>Zn(2+)</name>
        <dbReference type="ChEBI" id="CHEBI:29105"/>
        <label>1</label>
    </ligand>
</feature>
<dbReference type="PROSITE" id="PS51194">
    <property type="entry name" value="HELICASE_CTER"/>
    <property type="match status" value="1"/>
</dbReference>
<dbReference type="NCBIfam" id="NF004066">
    <property type="entry name" value="PRK05580.1-3"/>
    <property type="match status" value="1"/>
</dbReference>
<comment type="catalytic activity">
    <reaction evidence="11">
        <text>ATP + H2O = ADP + phosphate + H(+)</text>
        <dbReference type="Rhea" id="RHEA:13065"/>
        <dbReference type="ChEBI" id="CHEBI:15377"/>
        <dbReference type="ChEBI" id="CHEBI:15378"/>
        <dbReference type="ChEBI" id="CHEBI:30616"/>
        <dbReference type="ChEBI" id="CHEBI:43474"/>
        <dbReference type="ChEBI" id="CHEBI:456216"/>
        <dbReference type="EC" id="5.6.2.4"/>
    </reaction>
</comment>
<protein>
    <recommendedName>
        <fullName evidence="11">Replication restart protein PriA</fullName>
    </recommendedName>
    <alternativeName>
        <fullName evidence="11">ATP-dependent DNA helicase PriA</fullName>
        <ecNumber evidence="11">5.6.2.4</ecNumber>
    </alternativeName>
    <alternativeName>
        <fullName evidence="11">DNA 3'-5' helicase PriA</fullName>
    </alternativeName>
</protein>
<keyword evidence="8 11" id="KW-0067">ATP-binding</keyword>
<feature type="binding site" evidence="11">
    <location>
        <position position="532"/>
    </location>
    <ligand>
        <name>Zn(2+)</name>
        <dbReference type="ChEBI" id="CHEBI:29105"/>
        <label>2</label>
    </ligand>
</feature>
<evidence type="ECO:0000256" key="9">
    <source>
        <dbReference type="ARBA" id="ARBA00023125"/>
    </source>
</evidence>
<evidence type="ECO:0000256" key="10">
    <source>
        <dbReference type="ARBA" id="ARBA00023235"/>
    </source>
</evidence>
<keyword evidence="6 11" id="KW-0347">Helicase</keyword>
<dbReference type="Gene3D" id="3.40.1440.60">
    <property type="entry name" value="PriA, 3(prime) DNA-binding domain"/>
    <property type="match status" value="1"/>
</dbReference>
<dbReference type="SUPFAM" id="SSF52540">
    <property type="entry name" value="P-loop containing nucleoside triphosphate hydrolases"/>
    <property type="match status" value="2"/>
</dbReference>
<comment type="catalytic activity">
    <reaction evidence="11">
        <text>Couples ATP hydrolysis with the unwinding of duplex DNA by translocating in the 3'-5' direction.</text>
        <dbReference type="EC" id="5.6.2.4"/>
    </reaction>
</comment>
<dbReference type="EC" id="5.6.2.4" evidence="11"/>
<keyword evidence="3 11" id="KW-0479">Metal-binding</keyword>
<proteinExistence type="inferred from homology"/>
<evidence type="ECO:0000259" key="12">
    <source>
        <dbReference type="PROSITE" id="PS51192"/>
    </source>
</evidence>
<feature type="binding site" evidence="11">
    <location>
        <position position="560"/>
    </location>
    <ligand>
        <name>Zn(2+)</name>
        <dbReference type="ChEBI" id="CHEBI:29105"/>
        <label>1</label>
    </ligand>
</feature>
<dbReference type="NCBIfam" id="TIGR00595">
    <property type="entry name" value="priA"/>
    <property type="match status" value="1"/>
</dbReference>
<keyword evidence="9 11" id="KW-0238">DNA-binding</keyword>
<dbReference type="EMBL" id="JAJHJB010000006">
    <property type="protein sequence ID" value="MCC5465056.1"/>
    <property type="molecule type" value="Genomic_DNA"/>
</dbReference>
<dbReference type="Pfam" id="PF00271">
    <property type="entry name" value="Helicase_C"/>
    <property type="match status" value="1"/>
</dbReference>
<dbReference type="Pfam" id="PF18319">
    <property type="entry name" value="Zn_ribbon_PriA"/>
    <property type="match status" value="1"/>
</dbReference>
<evidence type="ECO:0000256" key="11">
    <source>
        <dbReference type="HAMAP-Rule" id="MF_00983"/>
    </source>
</evidence>
<dbReference type="PANTHER" id="PTHR30580">
    <property type="entry name" value="PRIMOSOMAL PROTEIN N"/>
    <property type="match status" value="1"/>
</dbReference>
<keyword evidence="2 11" id="KW-0235">DNA replication</keyword>
<comment type="subunit">
    <text evidence="11">Component of the replication restart primosome.</text>
</comment>
<dbReference type="InterPro" id="IPR040498">
    <property type="entry name" value="PriA_CRR"/>
</dbReference>
<sequence>MQRIAQVLINITTKNINKAFSYSIPEHLDYVDAGWRVLVPFGNRKLEGFIIDIIIEEDSNSIELKSIIDILDNDKWFDEHMMHTARWISEYYLCNLVDAMRLFIPGKSGVKSVVAYSIEMEVDTETTLVALSAKYPEYSQVLSYIEMHSPILSVKLEKKFGPSVLKAIRYLVRNKIIVAESIAKKMGTHRYKTVMSLLMDAEATREQINKLAKKPAQCRLLQYLIDHGQLASDELKKSNTSHDTVKKLVQDGLIKLEKVQVVRDSYADICKVRNNISLTVEQQQALEKIMPKMEAKEFQSFLLHGITGSGKTQVYIEAVAAARQKNRQAIVLVPEIALTSQIVSRFKARFGDDVVVMHSKLSTGERYDAWQRLRGKQAGIVIGARSAIFAPLPDLGIIIMDEEHEFTYKQEETPRYHTRQVAITRATLSGAVVIMGSATPAIETYFQTQMSQHTLLLMSKRIANANLPAVTIVDMREELRKKRRSVISLPLQELLQETISRGEQAIILLNRRGYATFVMCRECGHIVRCKHCDISLVYHSVGKKLKCHYCQCIETVPDICPECNSRYIRFFGTGTQKLQEEIVTLFPHIRVVRMDQDTTGGRMAYDRILEAFAKGEYDLLLGTQMVAKGHDVKNVTAVGIIAADSILNLPDFRAAERVYALLTQAAGRAGRGDKAGKVVVQTYNPEHYAVQAGANQDYQSFYEAEIVYRKALCYPPYGQIIKLTVQAKEESMARSQADQIIKELRSLMAESKTVEIIGPFPAPIAKVNDIFRMNIIIKAKDLTSVRTHITSMGLTIRPDVMIDVEPVSIM</sequence>
<gene>
    <name evidence="11 14" type="primary">priA</name>
    <name evidence="14" type="ORF">LMF89_06735</name>
</gene>
<dbReference type="HAMAP" id="MF_00983">
    <property type="entry name" value="PriA"/>
    <property type="match status" value="1"/>
</dbReference>
<dbReference type="InterPro" id="IPR041222">
    <property type="entry name" value="PriA_3primeBD"/>
</dbReference>
<dbReference type="CDD" id="cd18804">
    <property type="entry name" value="SF2_C_priA"/>
    <property type="match status" value="1"/>
</dbReference>
<evidence type="ECO:0000313" key="15">
    <source>
        <dbReference type="Proteomes" id="UP001165492"/>
    </source>
</evidence>
<keyword evidence="10 11" id="KW-0413">Isomerase</keyword>
<feature type="domain" description="Helicase ATP-binding" evidence="12">
    <location>
        <begin position="292"/>
        <end position="458"/>
    </location>
</feature>
<dbReference type="Gene3D" id="3.40.50.300">
    <property type="entry name" value="P-loop containing nucleotide triphosphate hydrolases"/>
    <property type="match status" value="2"/>
</dbReference>
<dbReference type="CDD" id="cd17929">
    <property type="entry name" value="DEXHc_priA"/>
    <property type="match status" value="1"/>
</dbReference>
<accession>A0ABS8HQZ5</accession>
<reference evidence="14" key="1">
    <citation type="submission" date="2021-11" db="EMBL/GenBank/DDBJ databases">
        <title>Description of a new species Pelosinus isolated from the bottom sediments of Lake Baikal.</title>
        <authorList>
            <person name="Zakharyuk A."/>
        </authorList>
    </citation>
    <scope>NUCLEOTIDE SEQUENCE</scope>
    <source>
        <strain evidence="14">Bkl1</strain>
    </source>
</reference>
<evidence type="ECO:0000256" key="3">
    <source>
        <dbReference type="ARBA" id="ARBA00022723"/>
    </source>
</evidence>
<comment type="cofactor">
    <cofactor evidence="11">
        <name>Zn(2+)</name>
        <dbReference type="ChEBI" id="CHEBI:29105"/>
    </cofactor>
    <text evidence="11">Binds 2 zinc ions per subunit.</text>
</comment>
<evidence type="ECO:0000256" key="6">
    <source>
        <dbReference type="ARBA" id="ARBA00022806"/>
    </source>
</evidence>
<evidence type="ECO:0000256" key="8">
    <source>
        <dbReference type="ARBA" id="ARBA00022840"/>
    </source>
</evidence>
<dbReference type="InterPro" id="IPR011545">
    <property type="entry name" value="DEAD/DEAH_box_helicase_dom"/>
</dbReference>
<feature type="binding site" evidence="11">
    <location>
        <position position="529"/>
    </location>
    <ligand>
        <name>Zn(2+)</name>
        <dbReference type="ChEBI" id="CHEBI:29105"/>
        <label>2</label>
    </ligand>
</feature>
<keyword evidence="15" id="KW-1185">Reference proteome</keyword>
<evidence type="ECO:0000256" key="7">
    <source>
        <dbReference type="ARBA" id="ARBA00022833"/>
    </source>
</evidence>
<keyword evidence="5 11" id="KW-0378">Hydrolase</keyword>
<dbReference type="InterPro" id="IPR005259">
    <property type="entry name" value="PriA"/>
</dbReference>
<dbReference type="InterPro" id="IPR041236">
    <property type="entry name" value="PriA_C"/>
</dbReference>
<evidence type="ECO:0000256" key="5">
    <source>
        <dbReference type="ARBA" id="ARBA00022801"/>
    </source>
</evidence>
<evidence type="ECO:0000256" key="2">
    <source>
        <dbReference type="ARBA" id="ARBA00022705"/>
    </source>
</evidence>
<evidence type="ECO:0000313" key="14">
    <source>
        <dbReference type="EMBL" id="MCC5465056.1"/>
    </source>
</evidence>
<dbReference type="InterPro" id="IPR027417">
    <property type="entry name" value="P-loop_NTPase"/>
</dbReference>
<dbReference type="InterPro" id="IPR014001">
    <property type="entry name" value="Helicase_ATP-bd"/>
</dbReference>
<keyword evidence="4 11" id="KW-0547">Nucleotide-binding</keyword>
<evidence type="ECO:0000256" key="1">
    <source>
        <dbReference type="ARBA" id="ARBA00022515"/>
    </source>
</evidence>
<feature type="binding site" evidence="11">
    <location>
        <position position="520"/>
    </location>
    <ligand>
        <name>Zn(2+)</name>
        <dbReference type="ChEBI" id="CHEBI:29105"/>
        <label>1</label>
    </ligand>
</feature>
<feature type="domain" description="Helicase C-terminal" evidence="13">
    <location>
        <begin position="555"/>
        <end position="729"/>
    </location>
</feature>
<evidence type="ECO:0000256" key="4">
    <source>
        <dbReference type="ARBA" id="ARBA00022741"/>
    </source>
</evidence>
<dbReference type="Pfam" id="PF18074">
    <property type="entry name" value="PriA_C"/>
    <property type="match status" value="1"/>
</dbReference>
<dbReference type="PROSITE" id="PS51192">
    <property type="entry name" value="HELICASE_ATP_BIND_1"/>
    <property type="match status" value="1"/>
</dbReference>
<dbReference type="RefSeq" id="WP_229534436.1">
    <property type="nucleotide sequence ID" value="NZ_JAJHJB010000006.1"/>
</dbReference>
<dbReference type="SMART" id="SM00490">
    <property type="entry name" value="HELICc"/>
    <property type="match status" value="1"/>
</dbReference>
<dbReference type="PANTHER" id="PTHR30580:SF0">
    <property type="entry name" value="PRIMOSOMAL PROTEIN N"/>
    <property type="match status" value="1"/>
</dbReference>
<dbReference type="InterPro" id="IPR001650">
    <property type="entry name" value="Helicase_C-like"/>
</dbReference>
<dbReference type="SMART" id="SM00487">
    <property type="entry name" value="DEXDc"/>
    <property type="match status" value="1"/>
</dbReference>
<feature type="binding site" evidence="11">
    <location>
        <position position="550"/>
    </location>
    <ligand>
        <name>Zn(2+)</name>
        <dbReference type="ChEBI" id="CHEBI:29105"/>
        <label>2</label>
    </ligand>
</feature>
<comment type="function">
    <text evidence="11">Initiates the restart of stalled replication forks, which reloads the replicative helicase on sites other than the origin of replication. Recognizes and binds to abandoned replication forks and remodels them to uncover a helicase loading site. Promotes assembly of the primosome at these replication forks.</text>
</comment>
<feature type="binding site" evidence="11">
    <location>
        <position position="547"/>
    </location>
    <ligand>
        <name>Zn(2+)</name>
        <dbReference type="ChEBI" id="CHEBI:29105"/>
        <label>2</label>
    </ligand>
</feature>
<feature type="binding site" evidence="11">
    <location>
        <position position="563"/>
    </location>
    <ligand>
        <name>Zn(2+)</name>
        <dbReference type="ChEBI" id="CHEBI:29105"/>
        <label>1</label>
    </ligand>
</feature>
<dbReference type="Pfam" id="PF00270">
    <property type="entry name" value="DEAD"/>
    <property type="match status" value="1"/>
</dbReference>
<keyword evidence="7 11" id="KW-0862">Zinc</keyword>
<keyword evidence="1 11" id="KW-0639">Primosome</keyword>
<evidence type="ECO:0000259" key="13">
    <source>
        <dbReference type="PROSITE" id="PS51194"/>
    </source>
</evidence>
<dbReference type="Pfam" id="PF17764">
    <property type="entry name" value="PriA_3primeBD"/>
    <property type="match status" value="1"/>
</dbReference>